<feature type="region of interest" description="Disordered" evidence="1">
    <location>
        <begin position="148"/>
        <end position="199"/>
    </location>
</feature>
<evidence type="ECO:0000256" key="1">
    <source>
        <dbReference type="SAM" id="MobiDB-lite"/>
    </source>
</evidence>
<dbReference type="EMBL" id="LRGB01003386">
    <property type="protein sequence ID" value="KZS02874.1"/>
    <property type="molecule type" value="Genomic_DNA"/>
</dbReference>
<name>A0A164K246_9CRUS</name>
<accession>A0A164K246</accession>
<dbReference type="Proteomes" id="UP000076858">
    <property type="component" value="Unassembled WGS sequence"/>
</dbReference>
<proteinExistence type="predicted"/>
<feature type="compositionally biased region" description="Low complexity" evidence="1">
    <location>
        <begin position="180"/>
        <end position="193"/>
    </location>
</feature>
<protein>
    <submittedName>
        <fullName evidence="2">Uncharacterized protein</fullName>
    </submittedName>
</protein>
<reference evidence="2 3" key="1">
    <citation type="submission" date="2016-03" db="EMBL/GenBank/DDBJ databases">
        <title>EvidentialGene: Evidence-directed Construction of Genes on Genomes.</title>
        <authorList>
            <person name="Gilbert D.G."/>
            <person name="Choi J.-H."/>
            <person name="Mockaitis K."/>
            <person name="Colbourne J."/>
            <person name="Pfrender M."/>
        </authorList>
    </citation>
    <scope>NUCLEOTIDE SEQUENCE [LARGE SCALE GENOMIC DNA]</scope>
    <source>
        <strain evidence="2 3">Xinb3</strain>
        <tissue evidence="2">Complete organism</tissue>
    </source>
</reference>
<evidence type="ECO:0000313" key="3">
    <source>
        <dbReference type="Proteomes" id="UP000076858"/>
    </source>
</evidence>
<keyword evidence="3" id="KW-1185">Reference proteome</keyword>
<organism evidence="2 3">
    <name type="scientific">Daphnia magna</name>
    <dbReference type="NCBI Taxonomy" id="35525"/>
    <lineage>
        <taxon>Eukaryota</taxon>
        <taxon>Metazoa</taxon>
        <taxon>Ecdysozoa</taxon>
        <taxon>Arthropoda</taxon>
        <taxon>Crustacea</taxon>
        <taxon>Branchiopoda</taxon>
        <taxon>Diplostraca</taxon>
        <taxon>Cladocera</taxon>
        <taxon>Anomopoda</taxon>
        <taxon>Daphniidae</taxon>
        <taxon>Daphnia</taxon>
    </lineage>
</organism>
<evidence type="ECO:0000313" key="2">
    <source>
        <dbReference type="EMBL" id="KZS02874.1"/>
    </source>
</evidence>
<gene>
    <name evidence="2" type="ORF">APZ42_034529</name>
</gene>
<comment type="caution">
    <text evidence="2">The sequence shown here is derived from an EMBL/GenBank/DDBJ whole genome shotgun (WGS) entry which is preliminary data.</text>
</comment>
<dbReference type="AlphaFoldDB" id="A0A164K246"/>
<sequence length="372" mass="41316">MGIAPPLVNLYARLCTLPDSLAVKRSVEAVLQQWGWAYFSITEKRRDAIIALIEPESEFLLLETNAFNVLRRPALLCLQRKFFHAVLTNASRDHTLAQAARTAAATADAGGQRTTQFSHIKSYTISYTYLPTQDSGRLMAGRLMTADGRRPGWQQGGKGSKAAIPTTAARRQTADKQQVKKYNQNNNTNKGDQPGNSVENSVRIRRLRCPEPTSSVVYHPPQYERNLRGRGRRGVRGKRAGCACEIRPNDWSAVNRSFGNTDTAPITIASRLKRFAPNWVCITENVWVLKIVREGLTLDFTSKPQNNSPSTLKRIGQKSLELLFDNGKPSIFTRMQSTLGISFPAAAIASRTFKRAAATSKCWYFPGGISVN</sequence>